<feature type="transmembrane region" description="Helical" evidence="19">
    <location>
        <begin position="230"/>
        <end position="251"/>
    </location>
</feature>
<dbReference type="SUPFAM" id="SSF81342">
    <property type="entry name" value="Transmembrane di-heme cytochromes"/>
    <property type="match status" value="1"/>
</dbReference>
<feature type="binding site" description="axial binding residue" evidence="18">
    <location>
        <position position="84"/>
    </location>
    <ligand>
        <name>heme b</name>
        <dbReference type="ChEBI" id="CHEBI:60344"/>
        <label>b562</label>
    </ligand>
    <ligandPart>
        <name>Fe</name>
        <dbReference type="ChEBI" id="CHEBI:18248"/>
    </ligandPart>
</feature>
<protein>
    <recommendedName>
        <fullName evidence="3 19">Cytochrome b</fullName>
    </recommendedName>
</protein>
<keyword evidence="15 19" id="KW-0472">Membrane</keyword>
<keyword evidence="8 18" id="KW-0479">Metal-binding</keyword>
<keyword evidence="10 19" id="KW-0249">Electron transport</keyword>
<feature type="transmembrane region" description="Helical" evidence="19">
    <location>
        <begin position="78"/>
        <end position="99"/>
    </location>
</feature>
<comment type="subcellular location">
    <subcellularLocation>
        <location evidence="2">Mitochondrion inner membrane</location>
        <topology evidence="2">Multi-pass membrane protein</topology>
    </subcellularLocation>
</comment>
<feature type="binding site" description="axial binding residue" evidence="18">
    <location>
        <position position="183"/>
    </location>
    <ligand>
        <name>heme b</name>
        <dbReference type="ChEBI" id="CHEBI:60344"/>
        <label>b562</label>
    </ligand>
    <ligandPart>
        <name>Fe</name>
        <dbReference type="ChEBI" id="CHEBI:18248"/>
    </ligandPart>
</feature>
<dbReference type="InterPro" id="IPR036150">
    <property type="entry name" value="Cyt_b/b6_C_sf"/>
</dbReference>
<keyword evidence="13" id="KW-0830">Ubiquinone</keyword>
<dbReference type="PANTHER" id="PTHR19271">
    <property type="entry name" value="CYTOCHROME B"/>
    <property type="match status" value="1"/>
</dbReference>
<dbReference type="InterPro" id="IPR005798">
    <property type="entry name" value="Cyt_b/b6_C"/>
</dbReference>
<dbReference type="GO" id="GO:0045275">
    <property type="term" value="C:respiratory chain complex III"/>
    <property type="evidence" value="ECO:0007669"/>
    <property type="project" value="InterPro"/>
</dbReference>
<dbReference type="GO" id="GO:0046872">
    <property type="term" value="F:metal ion binding"/>
    <property type="evidence" value="ECO:0007669"/>
    <property type="project" value="UniProtKB-UniRule"/>
</dbReference>
<evidence type="ECO:0000256" key="19">
    <source>
        <dbReference type="RuleBase" id="RU362117"/>
    </source>
</evidence>
<feature type="transmembrane region" description="Helical" evidence="19">
    <location>
        <begin position="347"/>
        <end position="373"/>
    </location>
</feature>
<evidence type="ECO:0000256" key="6">
    <source>
        <dbReference type="ARBA" id="ARBA00022660"/>
    </source>
</evidence>
<dbReference type="EMBL" id="KJ456357">
    <property type="protein sequence ID" value="AHY87990.1"/>
    <property type="molecule type" value="Genomic_DNA"/>
</dbReference>
<dbReference type="Pfam" id="PF00033">
    <property type="entry name" value="Cytochrome_B"/>
    <property type="match status" value="1"/>
</dbReference>
<feature type="binding site" evidence="17">
    <location>
        <position position="202"/>
    </location>
    <ligand>
        <name>a ubiquinone</name>
        <dbReference type="ChEBI" id="CHEBI:16389"/>
    </ligand>
</feature>
<evidence type="ECO:0000256" key="11">
    <source>
        <dbReference type="ARBA" id="ARBA00022989"/>
    </source>
</evidence>
<comment type="cofactor">
    <cofactor evidence="18">
        <name>heme</name>
        <dbReference type="ChEBI" id="CHEBI:30413"/>
    </cofactor>
    <text evidence="18">Binds 2 heme groups non-covalently.</text>
</comment>
<dbReference type="PROSITE" id="PS51003">
    <property type="entry name" value="CYTB_CTER"/>
    <property type="match status" value="1"/>
</dbReference>
<feature type="domain" description="Cytochrome b/b6 N-terminal region profile" evidence="20">
    <location>
        <begin position="1"/>
        <end position="210"/>
    </location>
</feature>
<comment type="function">
    <text evidence="1 19">Component of the ubiquinol-cytochrome c reductase complex (complex III or cytochrome b-c1 complex) that is part of the mitochondrial respiratory chain. The b-c1 complex mediates electron transfer from ubiquinol to cytochrome c. Contributes to the generation of a proton gradient across the mitochondrial membrane that is then used for ATP synthesis.</text>
</comment>
<comment type="cofactor">
    <cofactor evidence="19">
        <name>heme b</name>
        <dbReference type="ChEBI" id="CHEBI:60344"/>
    </cofactor>
    <text evidence="19">Binds 2 heme groups non-covalently.</text>
</comment>
<evidence type="ECO:0000256" key="14">
    <source>
        <dbReference type="ARBA" id="ARBA00023128"/>
    </source>
</evidence>
<keyword evidence="7 19" id="KW-0812">Transmembrane</keyword>
<dbReference type="AlphaFoldDB" id="A0A059TMM0"/>
<evidence type="ECO:0000256" key="2">
    <source>
        <dbReference type="ARBA" id="ARBA00004448"/>
    </source>
</evidence>
<dbReference type="CDD" id="cd00290">
    <property type="entry name" value="cytochrome_b_C"/>
    <property type="match status" value="1"/>
</dbReference>
<dbReference type="GO" id="GO:0005743">
    <property type="term" value="C:mitochondrial inner membrane"/>
    <property type="evidence" value="ECO:0007669"/>
    <property type="project" value="UniProtKB-SubCell"/>
</dbReference>
<keyword evidence="4 19" id="KW-0813">Transport</keyword>
<gene>
    <name evidence="22" type="primary">cytb</name>
</gene>
<feature type="transmembrane region" description="Helical" evidence="19">
    <location>
        <begin position="289"/>
        <end position="308"/>
    </location>
</feature>
<feature type="transmembrane region" description="Helical" evidence="19">
    <location>
        <begin position="114"/>
        <end position="134"/>
    </location>
</feature>
<feature type="binding site" description="axial binding residue" evidence="18">
    <location>
        <position position="98"/>
    </location>
    <ligand>
        <name>heme b</name>
        <dbReference type="ChEBI" id="CHEBI:60344"/>
        <label>b566</label>
    </ligand>
    <ligandPart>
        <name>Fe</name>
        <dbReference type="ChEBI" id="CHEBI:18248"/>
    </ligandPart>
</feature>
<evidence type="ECO:0000256" key="7">
    <source>
        <dbReference type="ARBA" id="ARBA00022692"/>
    </source>
</evidence>
<comment type="similarity">
    <text evidence="16 19">Belongs to the cytochrome b family.</text>
</comment>
<sequence>MALNLRKNHQILKIINNALIDLPTPPNISTWWNFGSLLGICLITQIITGLLLAMHYTADTNLAFSSVTHMCRDVQFGWLIRNLHANGASFFFICIYLHIGRGIYYGSYLNKETWNIGVILLLTLMATAFVGYVLPWGQMSFWGATVITNLLSAIPYIGQTLVEWAWGGFSVDNPTLTRFFALHFLLPFVIVGLTLVHLTFLHETGSNNPTGVPSDCDKIPFHPYYTVKDILGFALMIALLVSLALFSPNLLGDPENFTPANPLVTPPHIKPEWYFLFAYAILRSIPSKLGGVLALAASILVLFLLPLLHTSKLRSMTFRPISQILFWALVANVLILTWVGSQPAEHPFIIIGQLASFTYFTIILVLFPIAAALENKLLKL</sequence>
<dbReference type="InterPro" id="IPR016174">
    <property type="entry name" value="Di-haem_cyt_TM"/>
</dbReference>
<evidence type="ECO:0000256" key="3">
    <source>
        <dbReference type="ARBA" id="ARBA00013531"/>
    </source>
</evidence>
<dbReference type="SUPFAM" id="SSF81648">
    <property type="entry name" value="a domain/subunit of cytochrome bc1 complex (Ubiquinol-cytochrome c reductase)"/>
    <property type="match status" value="1"/>
</dbReference>
<evidence type="ECO:0000256" key="10">
    <source>
        <dbReference type="ARBA" id="ARBA00022982"/>
    </source>
</evidence>
<dbReference type="InterPro" id="IPR048259">
    <property type="entry name" value="Cytochrome_b_N_euk/bac"/>
</dbReference>
<keyword evidence="6 19" id="KW-0679">Respiratory chain</keyword>
<evidence type="ECO:0000313" key="22">
    <source>
        <dbReference type="EMBL" id="AHY87990.1"/>
    </source>
</evidence>
<evidence type="ECO:0000256" key="1">
    <source>
        <dbReference type="ARBA" id="ARBA00002566"/>
    </source>
</evidence>
<keyword evidence="11 19" id="KW-1133">Transmembrane helix</keyword>
<keyword evidence="9" id="KW-0999">Mitochondrion inner membrane</keyword>
<keyword evidence="5 18" id="KW-0349">Heme</keyword>
<keyword evidence="12 18" id="KW-0408">Iron</keyword>
<evidence type="ECO:0000256" key="16">
    <source>
        <dbReference type="ARBA" id="ARBA00061233"/>
    </source>
</evidence>
<dbReference type="PANTHER" id="PTHR19271:SF16">
    <property type="entry name" value="CYTOCHROME B"/>
    <property type="match status" value="1"/>
</dbReference>
<feature type="transmembrane region" description="Helical" evidence="19">
    <location>
        <begin position="141"/>
        <end position="159"/>
    </location>
</feature>
<evidence type="ECO:0000259" key="20">
    <source>
        <dbReference type="PROSITE" id="PS51002"/>
    </source>
</evidence>
<feature type="transmembrane region" description="Helical" evidence="19">
    <location>
        <begin position="320"/>
        <end position="341"/>
    </location>
</feature>
<dbReference type="InterPro" id="IPR030689">
    <property type="entry name" value="Cytochrome_b"/>
</dbReference>
<dbReference type="InterPro" id="IPR027387">
    <property type="entry name" value="Cytb/b6-like_sf"/>
</dbReference>
<evidence type="ECO:0000256" key="12">
    <source>
        <dbReference type="ARBA" id="ARBA00023004"/>
    </source>
</evidence>
<evidence type="ECO:0000256" key="4">
    <source>
        <dbReference type="ARBA" id="ARBA00022448"/>
    </source>
</evidence>
<proteinExistence type="inferred from homology"/>
<dbReference type="GO" id="GO:0008121">
    <property type="term" value="F:quinol-cytochrome-c reductase activity"/>
    <property type="evidence" value="ECO:0007669"/>
    <property type="project" value="InterPro"/>
</dbReference>
<feature type="transmembrane region" description="Helical" evidence="19">
    <location>
        <begin position="179"/>
        <end position="201"/>
    </location>
</feature>
<evidence type="ECO:0000256" key="8">
    <source>
        <dbReference type="ARBA" id="ARBA00022723"/>
    </source>
</evidence>
<feature type="binding site" description="axial binding residue" evidence="18">
    <location>
        <position position="197"/>
    </location>
    <ligand>
        <name>heme b</name>
        <dbReference type="ChEBI" id="CHEBI:60344"/>
        <label>b566</label>
    </ligand>
    <ligandPart>
        <name>Fe</name>
        <dbReference type="ChEBI" id="CHEBI:18248"/>
    </ligandPart>
</feature>
<reference evidence="22" key="1">
    <citation type="journal article" date="2014" name="Nature">
        <title>Niche filling slows the diversification of Himalayan songbirds.</title>
        <authorList>
            <person name="Price T.D."/>
            <person name="Hooper D.M."/>
            <person name="Buchanan C.D."/>
            <person name="Johansson U.S."/>
            <person name="Tietze D.T."/>
            <person name="Alstrom P."/>
            <person name="Olsson U."/>
            <person name="Ghosh-Harihar M."/>
            <person name="Ishtiaq F."/>
            <person name="Gupta S.K."/>
            <person name="Martens J."/>
            <person name="Harr B."/>
            <person name="Singh P."/>
            <person name="Mohan D."/>
        </authorList>
    </citation>
    <scope>NUCLEOTIDE SEQUENCE</scope>
</reference>
<evidence type="ECO:0000259" key="21">
    <source>
        <dbReference type="PROSITE" id="PS51003"/>
    </source>
</evidence>
<accession>A0A059TMM0</accession>
<dbReference type="InterPro" id="IPR048260">
    <property type="entry name" value="Cytochrome_b_C_euk/bac"/>
</dbReference>
<dbReference type="PROSITE" id="PS51002">
    <property type="entry name" value="CYTB_NTER"/>
    <property type="match status" value="1"/>
</dbReference>
<evidence type="ECO:0000256" key="13">
    <source>
        <dbReference type="ARBA" id="ARBA00023075"/>
    </source>
</evidence>
<evidence type="ECO:0000256" key="5">
    <source>
        <dbReference type="ARBA" id="ARBA00022617"/>
    </source>
</evidence>
<dbReference type="PIRSF" id="PIRSF038885">
    <property type="entry name" value="COB"/>
    <property type="match status" value="1"/>
</dbReference>
<dbReference type="Pfam" id="PF00032">
    <property type="entry name" value="Cytochrom_B_C"/>
    <property type="match status" value="1"/>
</dbReference>
<evidence type="ECO:0000256" key="15">
    <source>
        <dbReference type="ARBA" id="ARBA00023136"/>
    </source>
</evidence>
<dbReference type="GO" id="GO:0006122">
    <property type="term" value="P:mitochondrial electron transport, ubiquinol to cytochrome c"/>
    <property type="evidence" value="ECO:0007669"/>
    <property type="project" value="TreeGrafter"/>
</dbReference>
<name>A0A059TMM0_9FRIN</name>
<dbReference type="GO" id="GO:0016491">
    <property type="term" value="F:oxidoreductase activity"/>
    <property type="evidence" value="ECO:0007669"/>
    <property type="project" value="UniProtKB-UniRule"/>
</dbReference>
<evidence type="ECO:0000256" key="17">
    <source>
        <dbReference type="PIRSR" id="PIRSR038885-1"/>
    </source>
</evidence>
<dbReference type="Gene3D" id="1.20.810.10">
    <property type="entry name" value="Cytochrome Bc1 Complex, Chain C"/>
    <property type="match status" value="1"/>
</dbReference>
<evidence type="ECO:0000256" key="18">
    <source>
        <dbReference type="PIRSR" id="PIRSR038885-2"/>
    </source>
</evidence>
<keyword evidence="14 19" id="KW-0496">Mitochondrion</keyword>
<dbReference type="FunFam" id="1.20.810.10:FF:000002">
    <property type="entry name" value="Cytochrome b"/>
    <property type="match status" value="1"/>
</dbReference>
<feature type="domain" description="Cytochrome b/b6 C-terminal region profile" evidence="21">
    <location>
        <begin position="211"/>
        <end position="380"/>
    </location>
</feature>
<dbReference type="CDD" id="cd00284">
    <property type="entry name" value="Cytochrome_b_N"/>
    <property type="match status" value="1"/>
</dbReference>
<organism evidence="22">
    <name type="scientific">Mycerobas melanozanthos</name>
    <dbReference type="NCBI Taxonomy" id="1464028"/>
    <lineage>
        <taxon>Eukaryota</taxon>
        <taxon>Metazoa</taxon>
        <taxon>Chordata</taxon>
        <taxon>Craniata</taxon>
        <taxon>Vertebrata</taxon>
        <taxon>Euteleostomi</taxon>
        <taxon>Archelosauria</taxon>
        <taxon>Archosauria</taxon>
        <taxon>Dinosauria</taxon>
        <taxon>Saurischia</taxon>
        <taxon>Theropoda</taxon>
        <taxon>Coelurosauria</taxon>
        <taxon>Aves</taxon>
        <taxon>Neognathae</taxon>
        <taxon>Neoaves</taxon>
        <taxon>Telluraves</taxon>
        <taxon>Australaves</taxon>
        <taxon>Passeriformes</taxon>
        <taxon>Passeroidea</taxon>
        <taxon>Fringillidae</taxon>
        <taxon>Carduelinae</taxon>
        <taxon>Mycerobas</taxon>
    </lineage>
</organism>
<evidence type="ECO:0000256" key="9">
    <source>
        <dbReference type="ARBA" id="ARBA00022792"/>
    </source>
</evidence>
<feature type="transmembrane region" description="Helical" evidence="19">
    <location>
        <begin position="31"/>
        <end position="57"/>
    </location>
</feature>
<dbReference type="InterPro" id="IPR005797">
    <property type="entry name" value="Cyt_b/b6_N"/>
</dbReference>
<geneLocation type="mitochondrion" evidence="22"/>